<dbReference type="AlphaFoldDB" id="A0A0E0NX76"/>
<proteinExistence type="predicted"/>
<reference evidence="1" key="2">
    <citation type="submission" date="2015-06" db="UniProtKB">
        <authorList>
            <consortium name="EnsemblPlants"/>
        </authorList>
    </citation>
    <scope>IDENTIFICATION</scope>
</reference>
<dbReference type="Proteomes" id="UP000008022">
    <property type="component" value="Unassembled WGS sequence"/>
</dbReference>
<protein>
    <submittedName>
        <fullName evidence="1">Uncharacterized protein</fullName>
    </submittedName>
</protein>
<organism evidence="1 2">
    <name type="scientific">Oryza rufipogon</name>
    <name type="common">Brownbeard rice</name>
    <name type="synonym">Asian wild rice</name>
    <dbReference type="NCBI Taxonomy" id="4529"/>
    <lineage>
        <taxon>Eukaryota</taxon>
        <taxon>Viridiplantae</taxon>
        <taxon>Streptophyta</taxon>
        <taxon>Embryophyta</taxon>
        <taxon>Tracheophyta</taxon>
        <taxon>Spermatophyta</taxon>
        <taxon>Magnoliopsida</taxon>
        <taxon>Liliopsida</taxon>
        <taxon>Poales</taxon>
        <taxon>Poaceae</taxon>
        <taxon>BOP clade</taxon>
        <taxon>Oryzoideae</taxon>
        <taxon>Oryzeae</taxon>
        <taxon>Oryzinae</taxon>
        <taxon>Oryza</taxon>
    </lineage>
</organism>
<reference evidence="2" key="1">
    <citation type="submission" date="2013-06" db="EMBL/GenBank/DDBJ databases">
        <authorList>
            <person name="Zhao Q."/>
        </authorList>
    </citation>
    <scope>NUCLEOTIDE SEQUENCE</scope>
    <source>
        <strain evidence="2">cv. W1943</strain>
    </source>
</reference>
<dbReference type="HOGENOM" id="CLU_132904_0_0_1"/>
<evidence type="ECO:0000313" key="2">
    <source>
        <dbReference type="Proteomes" id="UP000008022"/>
    </source>
</evidence>
<keyword evidence="2" id="KW-1185">Reference proteome</keyword>
<evidence type="ECO:0000313" key="1">
    <source>
        <dbReference type="EnsemblPlants" id="ORUFI03G23910.1"/>
    </source>
</evidence>
<name>A0A0E0NX76_ORYRU</name>
<dbReference type="EnsemblPlants" id="ORUFI03G23910.1">
    <property type="protein sequence ID" value="ORUFI03G23910.1"/>
    <property type="gene ID" value="ORUFI03G23910"/>
</dbReference>
<dbReference type="Gramene" id="ORUFI03G23910.1">
    <property type="protein sequence ID" value="ORUFI03G23910.1"/>
    <property type="gene ID" value="ORUFI03G23910"/>
</dbReference>
<accession>A0A0E0NX76</accession>
<sequence length="172" mass="18798">MQAIAGPIAPCRSMAQLSRSPPSRLPLAHAHGAAAAQPVRRRHLAMPPTPSPCRRCQETTIDVICHLTPPTSAAEPNRHHQPISGQSWRRAPLLHAAVAEFSLSSSSATVLRHRLSSPINRRRCPLFSHTSELSELFFSLSCHDRPMPATGRSPPLLLPCLFPFTIGFASLR</sequence>